<protein>
    <submittedName>
        <fullName evidence="1">Uncharacterized protein</fullName>
    </submittedName>
</protein>
<name>A0A372ILR7_9BACT</name>
<evidence type="ECO:0000313" key="1">
    <source>
        <dbReference type="EMBL" id="RFU15699.1"/>
    </source>
</evidence>
<dbReference type="Proteomes" id="UP000264702">
    <property type="component" value="Unassembled WGS sequence"/>
</dbReference>
<keyword evidence="2" id="KW-1185">Reference proteome</keyword>
<dbReference type="RefSeq" id="WP_117301339.1">
    <property type="nucleotide sequence ID" value="NZ_QVQT02000005.1"/>
</dbReference>
<gene>
    <name evidence="1" type="ORF">D0Y96_14685</name>
</gene>
<dbReference type="OrthoDB" id="122395at2"/>
<sequence>MPTQFHADIECPICGQSFALYFERQSEAERHNALEEVRCALINHHGLVSTAAAHSGSSFNVPEWSGPANMSAAALLGGAPVHE</sequence>
<proteinExistence type="predicted"/>
<dbReference type="EMBL" id="QVQT01000005">
    <property type="protein sequence ID" value="RFU15699.1"/>
    <property type="molecule type" value="Genomic_DNA"/>
</dbReference>
<organism evidence="1 2">
    <name type="scientific">Paracidobacterium acidisoli</name>
    <dbReference type="NCBI Taxonomy" id="2303751"/>
    <lineage>
        <taxon>Bacteria</taxon>
        <taxon>Pseudomonadati</taxon>
        <taxon>Acidobacteriota</taxon>
        <taxon>Terriglobia</taxon>
        <taxon>Terriglobales</taxon>
        <taxon>Acidobacteriaceae</taxon>
        <taxon>Paracidobacterium</taxon>
    </lineage>
</organism>
<reference evidence="1 2" key="1">
    <citation type="submission" date="2018-08" db="EMBL/GenBank/DDBJ databases">
        <title>Acidipila sp. 4G-K13, an acidobacterium isolated from forest soil.</title>
        <authorList>
            <person name="Gao Z.-H."/>
            <person name="Qiu L.-H."/>
        </authorList>
    </citation>
    <scope>NUCLEOTIDE SEQUENCE [LARGE SCALE GENOMIC DNA]</scope>
    <source>
        <strain evidence="1 2">4G-K13</strain>
    </source>
</reference>
<dbReference type="AlphaFoldDB" id="A0A372ILR7"/>
<comment type="caution">
    <text evidence="1">The sequence shown here is derived from an EMBL/GenBank/DDBJ whole genome shotgun (WGS) entry which is preliminary data.</text>
</comment>
<accession>A0A372ILR7</accession>
<evidence type="ECO:0000313" key="2">
    <source>
        <dbReference type="Proteomes" id="UP000264702"/>
    </source>
</evidence>